<evidence type="ECO:0000256" key="1">
    <source>
        <dbReference type="SAM" id="Phobius"/>
    </source>
</evidence>
<dbReference type="KEGG" id="bpro:PMF13cell1_05197"/>
<accession>A0A4V0Z8A5</accession>
<gene>
    <name evidence="2" type="primary">yjmB_18</name>
    <name evidence="2" type="ORF">PMF13cell1_05197</name>
</gene>
<feature type="transmembrane region" description="Helical" evidence="1">
    <location>
        <begin position="183"/>
        <end position="204"/>
    </location>
</feature>
<proteinExistence type="predicted"/>
<feature type="transmembrane region" description="Helical" evidence="1">
    <location>
        <begin position="331"/>
        <end position="354"/>
    </location>
</feature>
<dbReference type="AlphaFoldDB" id="A0A4V0Z8A5"/>
<dbReference type="InterPro" id="IPR036259">
    <property type="entry name" value="MFS_trans_sf"/>
</dbReference>
<protein>
    <submittedName>
        <fullName evidence="2">Putative symporter YjmB</fullName>
    </submittedName>
</protein>
<dbReference type="Proteomes" id="UP000289794">
    <property type="component" value="Chromosome"/>
</dbReference>
<reference evidence="2 3" key="1">
    <citation type="submission" date="2019-01" db="EMBL/GenBank/DDBJ databases">
        <title>PMF-metabolizing Aryl O-demethylase.</title>
        <authorList>
            <person name="Kim M."/>
        </authorList>
    </citation>
    <scope>NUCLEOTIDE SEQUENCE [LARGE SCALE GENOMIC DNA]</scope>
    <source>
        <strain evidence="2 3">PMF1</strain>
    </source>
</reference>
<feature type="transmembrane region" description="Helical" evidence="1">
    <location>
        <begin position="83"/>
        <end position="101"/>
    </location>
</feature>
<keyword evidence="1" id="KW-0472">Membrane</keyword>
<sequence length="456" mass="49438">MSDSRGGTIRKIGIVMLFSNLMMGFALTMAQNYASYSYTDLAGIDTSMMATCMFVVNSVAVVITLVSGAIVSSTRSRWGNFRPWLLLANGVCMTGGFLIFFNVGNSMLLKAVIISIGYLFANASMDFIYTARMALIANVAGADSDARNRLVGRQWQGSAVCYIISGFAVVPMVTLLGSGNETLGFLLTQAIFTVIVMGGSIWLFRATKEYDPDNSGSSQKEIEKVKFIEMVKAVVTNRQALTVVLSDIARFTGYYVLASMMVYQCTYVIGSMMAMSYVLMAANFCSFLGATIAPVITPKLGGRKRTIMFFSLLTGAAFVSIGIFGRTLWGFVISCGLAFFFMAFIDTLDSMLYMDAGEYWLYQKGKDTRPYLLSMYNVAVKVALALSSLALGGILTAINYTPGATLGAEGANVLTWATGLAPGVGYLLPLVIMLFHKVSDKEMDVIIKENAERDKG</sequence>
<keyword evidence="1" id="KW-1133">Transmembrane helix</keyword>
<feature type="transmembrane region" description="Helical" evidence="1">
    <location>
        <begin position="107"/>
        <end position="129"/>
    </location>
</feature>
<organism evidence="2 3">
    <name type="scientific">Blautia producta</name>
    <dbReference type="NCBI Taxonomy" id="33035"/>
    <lineage>
        <taxon>Bacteria</taxon>
        <taxon>Bacillati</taxon>
        <taxon>Bacillota</taxon>
        <taxon>Clostridia</taxon>
        <taxon>Lachnospirales</taxon>
        <taxon>Lachnospiraceae</taxon>
        <taxon>Blautia</taxon>
    </lineage>
</organism>
<dbReference type="Gene3D" id="1.20.1250.20">
    <property type="entry name" value="MFS general substrate transporter like domains"/>
    <property type="match status" value="1"/>
</dbReference>
<feature type="transmembrane region" description="Helical" evidence="1">
    <location>
        <begin position="307"/>
        <end position="325"/>
    </location>
</feature>
<evidence type="ECO:0000313" key="2">
    <source>
        <dbReference type="EMBL" id="QBE99618.1"/>
    </source>
</evidence>
<feature type="transmembrane region" description="Helical" evidence="1">
    <location>
        <begin position="375"/>
        <end position="401"/>
    </location>
</feature>
<evidence type="ECO:0000313" key="3">
    <source>
        <dbReference type="Proteomes" id="UP000289794"/>
    </source>
</evidence>
<feature type="transmembrane region" description="Helical" evidence="1">
    <location>
        <begin position="275"/>
        <end position="295"/>
    </location>
</feature>
<feature type="transmembrane region" description="Helical" evidence="1">
    <location>
        <begin position="159"/>
        <end position="177"/>
    </location>
</feature>
<feature type="transmembrane region" description="Helical" evidence="1">
    <location>
        <begin position="46"/>
        <end position="71"/>
    </location>
</feature>
<dbReference type="RefSeq" id="WP_130182627.1">
    <property type="nucleotide sequence ID" value="NZ_CP035945.1"/>
</dbReference>
<feature type="transmembrane region" description="Helical" evidence="1">
    <location>
        <begin position="413"/>
        <end position="435"/>
    </location>
</feature>
<feature type="transmembrane region" description="Helical" evidence="1">
    <location>
        <begin position="12"/>
        <end position="34"/>
    </location>
</feature>
<dbReference type="EMBL" id="CP035945">
    <property type="protein sequence ID" value="QBE99618.1"/>
    <property type="molecule type" value="Genomic_DNA"/>
</dbReference>
<keyword evidence="1" id="KW-0812">Transmembrane</keyword>
<feature type="transmembrane region" description="Helical" evidence="1">
    <location>
        <begin position="248"/>
        <end position="269"/>
    </location>
</feature>
<name>A0A4V0Z8A5_9FIRM</name>
<dbReference type="Pfam" id="PF13347">
    <property type="entry name" value="MFS_2"/>
    <property type="match status" value="1"/>
</dbReference>
<dbReference type="SUPFAM" id="SSF103473">
    <property type="entry name" value="MFS general substrate transporter"/>
    <property type="match status" value="1"/>
</dbReference>